<evidence type="ECO:0000256" key="4">
    <source>
        <dbReference type="ARBA" id="ARBA00017411"/>
    </source>
</evidence>
<dbReference type="Proteomes" id="UP001295444">
    <property type="component" value="Chromosome 11"/>
</dbReference>
<keyword evidence="8" id="KW-0539">Nucleus</keyword>
<keyword evidence="5" id="KW-0158">Chromosome</keyword>
<dbReference type="Gene3D" id="1.10.10.980">
    <property type="entry name" value="CST, Suppressor of Cdc13 homolog, complex subunit STN1, N-terminal domain"/>
    <property type="match status" value="1"/>
</dbReference>
<dbReference type="InterPro" id="IPR018856">
    <property type="entry name" value="Stn1_N"/>
</dbReference>
<evidence type="ECO:0000259" key="14">
    <source>
        <dbReference type="Pfam" id="PF10451"/>
    </source>
</evidence>
<dbReference type="Pfam" id="PF10451">
    <property type="entry name" value="Stn1"/>
    <property type="match status" value="1"/>
</dbReference>
<evidence type="ECO:0000256" key="8">
    <source>
        <dbReference type="ARBA" id="ARBA00023242"/>
    </source>
</evidence>
<dbReference type="InterPro" id="IPR042082">
    <property type="entry name" value="CST_Stn1_wHTH1_sf"/>
</dbReference>
<dbReference type="PIRSF" id="PIRSF036950">
    <property type="entry name" value="UCP036950"/>
    <property type="match status" value="1"/>
</dbReference>
<keyword evidence="16" id="KW-1185">Reference proteome</keyword>
<comment type="subcellular location">
    <subcellularLocation>
        <location evidence="2">Chromosome</location>
        <location evidence="2">Telomere</location>
    </subcellularLocation>
    <subcellularLocation>
        <location evidence="1">Nucleus</location>
    </subcellularLocation>
</comment>
<dbReference type="SUPFAM" id="SSF46785">
    <property type="entry name" value="Winged helix' DNA-binding domain"/>
    <property type="match status" value="1"/>
</dbReference>
<evidence type="ECO:0000313" key="16">
    <source>
        <dbReference type="Proteomes" id="UP001295444"/>
    </source>
</evidence>
<dbReference type="GO" id="GO:0016233">
    <property type="term" value="P:telomere capping"/>
    <property type="evidence" value="ECO:0007669"/>
    <property type="project" value="InterPro"/>
</dbReference>
<protein>
    <recommendedName>
        <fullName evidence="4">CST complex subunit STN1</fullName>
    </recommendedName>
    <alternativeName>
        <fullName evidence="10">Oligonucleotide/oligosaccharide-binding fold-containing protein 1</fullName>
    </alternativeName>
    <alternativeName>
        <fullName evidence="9">Suppressor of cdc thirteen homolog</fullName>
    </alternativeName>
</protein>
<dbReference type="Gene3D" id="2.40.50.140">
    <property type="entry name" value="Nucleic acid-binding proteins"/>
    <property type="match status" value="1"/>
</dbReference>
<organism evidence="15 16">
    <name type="scientific">Pelobates cultripes</name>
    <name type="common">Western spadefoot toad</name>
    <dbReference type="NCBI Taxonomy" id="61616"/>
    <lineage>
        <taxon>Eukaryota</taxon>
        <taxon>Metazoa</taxon>
        <taxon>Chordata</taxon>
        <taxon>Craniata</taxon>
        <taxon>Vertebrata</taxon>
        <taxon>Euteleostomi</taxon>
        <taxon>Amphibia</taxon>
        <taxon>Batrachia</taxon>
        <taxon>Anura</taxon>
        <taxon>Pelobatoidea</taxon>
        <taxon>Pelobatidae</taxon>
        <taxon>Pelobates</taxon>
    </lineage>
</organism>
<evidence type="ECO:0000256" key="5">
    <source>
        <dbReference type="ARBA" id="ARBA00022454"/>
    </source>
</evidence>
<evidence type="ECO:0000256" key="6">
    <source>
        <dbReference type="ARBA" id="ARBA00022895"/>
    </source>
</evidence>
<dbReference type="FunFam" id="1.10.10.10:FF:000275">
    <property type="entry name" value="CST complex subunit STN1"/>
    <property type="match status" value="1"/>
</dbReference>
<evidence type="ECO:0000256" key="10">
    <source>
        <dbReference type="ARBA" id="ARBA00030852"/>
    </source>
</evidence>
<comment type="similarity">
    <text evidence="3">Belongs to the CTC1 family.</text>
</comment>
<dbReference type="PANTHER" id="PTHR13989:SF33">
    <property type="entry name" value="CST COMPLEX SUBUNIT STN1"/>
    <property type="match status" value="1"/>
</dbReference>
<dbReference type="InterPro" id="IPR036390">
    <property type="entry name" value="WH_DNA-bd_sf"/>
</dbReference>
<feature type="domain" description="CST complex subunit Stn1 N-terminal" evidence="14">
    <location>
        <begin position="87"/>
        <end position="135"/>
    </location>
</feature>
<evidence type="ECO:0000313" key="15">
    <source>
        <dbReference type="EMBL" id="CAH2322440.1"/>
    </source>
</evidence>
<dbReference type="PANTHER" id="PTHR13989">
    <property type="entry name" value="REPLICATION PROTEIN A-RELATED"/>
    <property type="match status" value="1"/>
</dbReference>
<dbReference type="InterPro" id="IPR012340">
    <property type="entry name" value="NA-bd_OB-fold"/>
</dbReference>
<dbReference type="GO" id="GO:1990879">
    <property type="term" value="C:CST complex"/>
    <property type="evidence" value="ECO:0007669"/>
    <property type="project" value="InterPro"/>
</dbReference>
<accession>A0AAD1TA80</accession>
<evidence type="ECO:0000256" key="11">
    <source>
        <dbReference type="ARBA" id="ARBA00053596"/>
    </source>
</evidence>
<name>A0AAD1TA80_PELCU</name>
<evidence type="ECO:0000256" key="12">
    <source>
        <dbReference type="ARBA" id="ARBA00062855"/>
    </source>
</evidence>
<comment type="subunit">
    <text evidence="12">Component of the CST complex.</text>
</comment>
<dbReference type="Gene3D" id="1.10.10.10">
    <property type="entry name" value="Winged helix-like DNA-binding domain superfamily/Winged helix DNA-binding domain"/>
    <property type="match status" value="1"/>
</dbReference>
<dbReference type="SUPFAM" id="SSF50249">
    <property type="entry name" value="Nucleic acid-binding proteins"/>
    <property type="match status" value="1"/>
</dbReference>
<sequence>MHLKTCFNSTRLKKTQAAHWEPCKDFKSLIHNQDTSLILTKQTTDLQSHLKIREIPSLLWGLDPVFLAFAKLYIKDILELKESYQVPGIFFYKEHPIKQVDILGTIVSVREKDNFYSYGVDDSTGVISCTCWKSTVPTSEPRSEVRVHQSTSGAKGLDDLMQELYREEEQKARMELGDVIRVRGYIKVFRGQREIVASMFYKVDDPMLHVQIARMFDVLYLYRNVYDKPFKIPEHMKDPSQEANDHKFVTLSSLISLLSEKIKVFLVENKIQNFYQRELEGVSSLLAIAKTPIAEGDSNITCNIKEIHNIFKEAIHLLLKEGIIFQKGQNRDVYQVTDQDKELYKLTLTAIQEDCKRQKHAEKGCHFLHILRCVRQSYDPNIADTILKRVIGALENNSDIVSTMENYYTAF</sequence>
<evidence type="ECO:0000256" key="3">
    <source>
        <dbReference type="ARBA" id="ARBA00006332"/>
    </source>
</evidence>
<dbReference type="InterPro" id="IPR036388">
    <property type="entry name" value="WH-like_DNA-bd_sf"/>
</dbReference>
<evidence type="ECO:0000256" key="7">
    <source>
        <dbReference type="ARBA" id="ARBA00023125"/>
    </source>
</evidence>
<dbReference type="InterPro" id="IPR015253">
    <property type="entry name" value="CST_STN1_C"/>
</dbReference>
<reference evidence="15" key="1">
    <citation type="submission" date="2022-03" db="EMBL/GenBank/DDBJ databases">
        <authorList>
            <person name="Alioto T."/>
            <person name="Alioto T."/>
            <person name="Gomez Garrido J."/>
        </authorList>
    </citation>
    <scope>NUCLEOTIDE SEQUENCE</scope>
</reference>
<evidence type="ECO:0000256" key="1">
    <source>
        <dbReference type="ARBA" id="ARBA00004123"/>
    </source>
</evidence>
<dbReference type="InterPro" id="IPR040260">
    <property type="entry name" value="RFA2-like"/>
</dbReference>
<dbReference type="AlphaFoldDB" id="A0AAD1TA80"/>
<keyword evidence="6" id="KW-0779">Telomere</keyword>
<proteinExistence type="inferred from homology"/>
<gene>
    <name evidence="15" type="ORF">PECUL_23A052688</name>
</gene>
<feature type="domain" description="Stn1 C-terminal" evidence="13">
    <location>
        <begin position="253"/>
        <end position="411"/>
    </location>
</feature>
<dbReference type="GO" id="GO:0043047">
    <property type="term" value="F:single-stranded telomeric DNA binding"/>
    <property type="evidence" value="ECO:0007669"/>
    <property type="project" value="InterPro"/>
</dbReference>
<dbReference type="FunFam" id="2.40.50.140:FF:000181">
    <property type="entry name" value="CST complex subunit STN1"/>
    <property type="match status" value="1"/>
</dbReference>
<evidence type="ECO:0000256" key="2">
    <source>
        <dbReference type="ARBA" id="ARBA00004574"/>
    </source>
</evidence>
<dbReference type="InterPro" id="IPR014647">
    <property type="entry name" value="Stn1"/>
</dbReference>
<dbReference type="CDD" id="cd04483">
    <property type="entry name" value="hOBFC1_like"/>
    <property type="match status" value="1"/>
</dbReference>
<evidence type="ECO:0000256" key="9">
    <source>
        <dbReference type="ARBA" id="ARBA00030039"/>
    </source>
</evidence>
<dbReference type="Pfam" id="PF09170">
    <property type="entry name" value="STN1_2"/>
    <property type="match status" value="1"/>
</dbReference>
<comment type="function">
    <text evidence="11">Component of the CST complex proposed to act as a specialized replication factor promoting DNA replication under conditions of replication stress or natural replication barriers such as the telomere duplex. The CST complex binds single-stranded DNA with high affinity in a sequence-independent manner, while isolated subunits bind DNA with low affinity by themselves. Initially the CST complex has been proposed to protect telomeres from DNA degradation. However, the CST complex has been shown to be involved in several aspects of telomere replication.</text>
</comment>
<dbReference type="EMBL" id="OW240922">
    <property type="protein sequence ID" value="CAH2322440.1"/>
    <property type="molecule type" value="Genomic_DNA"/>
</dbReference>
<keyword evidence="7" id="KW-0238">DNA-binding</keyword>
<evidence type="ECO:0000259" key="13">
    <source>
        <dbReference type="Pfam" id="PF09170"/>
    </source>
</evidence>